<comment type="caution">
    <text evidence="1">The sequence shown here is derived from an EMBL/GenBank/DDBJ whole genome shotgun (WGS) entry which is preliminary data.</text>
</comment>
<dbReference type="AlphaFoldDB" id="A0A645A9C2"/>
<proteinExistence type="predicted"/>
<dbReference type="SFLD" id="SFLDS00003">
    <property type="entry name" value="Haloacid_Dehalogenase"/>
    <property type="match status" value="1"/>
</dbReference>
<dbReference type="SUPFAM" id="SSF56784">
    <property type="entry name" value="HAD-like"/>
    <property type="match status" value="1"/>
</dbReference>
<dbReference type="Gene3D" id="3.30.1240.10">
    <property type="match status" value="1"/>
</dbReference>
<dbReference type="Gene3D" id="3.40.50.1000">
    <property type="entry name" value="HAD superfamily/HAD-like"/>
    <property type="match status" value="1"/>
</dbReference>
<organism evidence="1">
    <name type="scientific">bioreactor metagenome</name>
    <dbReference type="NCBI Taxonomy" id="1076179"/>
    <lineage>
        <taxon>unclassified sequences</taxon>
        <taxon>metagenomes</taxon>
        <taxon>ecological metagenomes</taxon>
    </lineage>
</organism>
<dbReference type="EC" id="3.1.3.23" evidence="1"/>
<dbReference type="InterPro" id="IPR000150">
    <property type="entry name" value="Cof"/>
</dbReference>
<dbReference type="GO" id="GO:0005829">
    <property type="term" value="C:cytosol"/>
    <property type="evidence" value="ECO:0007669"/>
    <property type="project" value="TreeGrafter"/>
</dbReference>
<dbReference type="InterPro" id="IPR006379">
    <property type="entry name" value="HAD-SF_hydro_IIB"/>
</dbReference>
<protein>
    <submittedName>
        <fullName evidence="1">Sugar phosphatase YidA</fullName>
        <ecNumber evidence="1">3.1.3.23</ecNumber>
    </submittedName>
</protein>
<reference evidence="1" key="1">
    <citation type="submission" date="2019-08" db="EMBL/GenBank/DDBJ databases">
        <authorList>
            <person name="Kucharzyk K."/>
            <person name="Murdoch R.W."/>
            <person name="Higgins S."/>
            <person name="Loffler F."/>
        </authorList>
    </citation>
    <scope>NUCLEOTIDE SEQUENCE</scope>
</reference>
<dbReference type="SFLD" id="SFLDG01140">
    <property type="entry name" value="C2.B:_Phosphomannomutase_and_P"/>
    <property type="match status" value="1"/>
</dbReference>
<dbReference type="NCBIfam" id="NF007806">
    <property type="entry name" value="PRK10513.1"/>
    <property type="match status" value="1"/>
</dbReference>
<dbReference type="InterPro" id="IPR023214">
    <property type="entry name" value="HAD_sf"/>
</dbReference>
<dbReference type="NCBIfam" id="TIGR00099">
    <property type="entry name" value="Cof-subfamily"/>
    <property type="match status" value="1"/>
</dbReference>
<dbReference type="PANTHER" id="PTHR10000">
    <property type="entry name" value="PHOSPHOSERINE PHOSPHATASE"/>
    <property type="match status" value="1"/>
</dbReference>
<dbReference type="CDD" id="cd07516">
    <property type="entry name" value="HAD_Pase"/>
    <property type="match status" value="1"/>
</dbReference>
<sequence>MNYKLIALDIDGTLINSSHQLTEGVKKSIKKAKEKGVKVVLCTGRPLKGVEKFIDELSLKEEGDYAATFNGALVQDTFTKNPVSHLTLKYEDLLDLYNLSLQVGSRSHFYDTKTLYTFNKDISDYTILECHLTGVHLNVTTLDEIPKDIAMSKFMMIDHPEILDNCIKKIPKEYYEKYTIVRSTPSFLEFLNPNANKGNGISLLAQELGIKKDEIICVGDAENDRHMIDYAGLGVAMGNATEEIKDLADYITLSNDEDGVAHVINKFILEER</sequence>
<dbReference type="NCBIfam" id="TIGR01484">
    <property type="entry name" value="HAD-SF-IIB"/>
    <property type="match status" value="1"/>
</dbReference>
<dbReference type="GO" id="GO:0050308">
    <property type="term" value="F:sugar-phosphatase activity"/>
    <property type="evidence" value="ECO:0007669"/>
    <property type="project" value="UniProtKB-EC"/>
</dbReference>
<dbReference type="SFLD" id="SFLDG01144">
    <property type="entry name" value="C2.B.4:_PGP_Like"/>
    <property type="match status" value="1"/>
</dbReference>
<gene>
    <name evidence="1" type="primary">yidA_18</name>
    <name evidence="1" type="ORF">SDC9_95608</name>
</gene>
<dbReference type="GO" id="GO:0000287">
    <property type="term" value="F:magnesium ion binding"/>
    <property type="evidence" value="ECO:0007669"/>
    <property type="project" value="TreeGrafter"/>
</dbReference>
<name>A0A645A9C2_9ZZZZ</name>
<dbReference type="Pfam" id="PF08282">
    <property type="entry name" value="Hydrolase_3"/>
    <property type="match status" value="1"/>
</dbReference>
<keyword evidence="1" id="KW-0378">Hydrolase</keyword>
<accession>A0A645A9C2</accession>
<dbReference type="PANTHER" id="PTHR10000:SF8">
    <property type="entry name" value="HAD SUPERFAMILY HYDROLASE-LIKE, TYPE 3"/>
    <property type="match status" value="1"/>
</dbReference>
<dbReference type="InterPro" id="IPR036412">
    <property type="entry name" value="HAD-like_sf"/>
</dbReference>
<dbReference type="PROSITE" id="PS01229">
    <property type="entry name" value="COF_2"/>
    <property type="match status" value="1"/>
</dbReference>
<evidence type="ECO:0000313" key="1">
    <source>
        <dbReference type="EMBL" id="MPM48881.1"/>
    </source>
</evidence>
<dbReference type="EMBL" id="VSSQ01012293">
    <property type="protein sequence ID" value="MPM48881.1"/>
    <property type="molecule type" value="Genomic_DNA"/>
</dbReference>